<dbReference type="PANTHER" id="PTHR38036:SF1">
    <property type="entry name" value="UPF0250 PROTEIN YBED"/>
    <property type="match status" value="1"/>
</dbReference>
<organism evidence="2 3">
    <name type="scientific">Litorivicinus lipolyticus</name>
    <dbReference type="NCBI Taxonomy" id="418701"/>
    <lineage>
        <taxon>Bacteria</taxon>
        <taxon>Pseudomonadati</taxon>
        <taxon>Pseudomonadota</taxon>
        <taxon>Gammaproteobacteria</taxon>
        <taxon>Oceanospirillales</taxon>
        <taxon>Litorivicinaceae</taxon>
        <taxon>Litorivicinus</taxon>
    </lineage>
</organism>
<dbReference type="InterPro" id="IPR007454">
    <property type="entry name" value="UPF0250_YbeD-like"/>
</dbReference>
<dbReference type="KEGG" id="llp:GH975_10860"/>
<dbReference type="EMBL" id="CP045871">
    <property type="protein sequence ID" value="QGG81038.1"/>
    <property type="molecule type" value="Genomic_DNA"/>
</dbReference>
<dbReference type="InterPro" id="IPR027471">
    <property type="entry name" value="YbeD-like_sf"/>
</dbReference>
<name>A0A5Q2Q9S0_9GAMM</name>
<protein>
    <submittedName>
        <fullName evidence="2">DUF493 family protein</fullName>
    </submittedName>
</protein>
<keyword evidence="3" id="KW-1185">Reference proteome</keyword>
<sequence length="89" mass="10035">MTEPTAPKIEFPLDYGIKVVANSVDGFHSAMVAIVRQHDPHFDVTSIVISESKNGNYQSYRMRIWATGEPQLKALFEDLKDTGEVHFVL</sequence>
<comment type="similarity">
    <text evidence="1">Belongs to the UPF0250 family.</text>
</comment>
<dbReference type="PANTHER" id="PTHR38036">
    <property type="entry name" value="UPF0250 PROTEIN YBED"/>
    <property type="match status" value="1"/>
</dbReference>
<evidence type="ECO:0000256" key="1">
    <source>
        <dbReference type="ARBA" id="ARBA00008460"/>
    </source>
</evidence>
<gene>
    <name evidence="2" type="ORF">GH975_10860</name>
</gene>
<dbReference type="OrthoDB" id="9793424at2"/>
<dbReference type="RefSeq" id="WP_153714541.1">
    <property type="nucleotide sequence ID" value="NZ_CP045871.1"/>
</dbReference>
<dbReference type="Pfam" id="PF04359">
    <property type="entry name" value="DUF493"/>
    <property type="match status" value="1"/>
</dbReference>
<dbReference type="AlphaFoldDB" id="A0A5Q2Q9S0"/>
<dbReference type="Gene3D" id="3.30.70.260">
    <property type="match status" value="1"/>
</dbReference>
<evidence type="ECO:0000313" key="2">
    <source>
        <dbReference type="EMBL" id="QGG81038.1"/>
    </source>
</evidence>
<reference evidence="2 3" key="1">
    <citation type="submission" date="2019-11" db="EMBL/GenBank/DDBJ databases">
        <authorList>
            <person name="Khan S.A."/>
            <person name="Jeon C.O."/>
            <person name="Chun B.H."/>
        </authorList>
    </citation>
    <scope>NUCLEOTIDE SEQUENCE [LARGE SCALE GENOMIC DNA]</scope>
    <source>
        <strain evidence="2 3">IMCC 1097</strain>
    </source>
</reference>
<dbReference type="SUPFAM" id="SSF117991">
    <property type="entry name" value="YbeD/HP0495-like"/>
    <property type="match status" value="1"/>
</dbReference>
<accession>A0A5Q2Q9S0</accession>
<proteinExistence type="inferred from homology"/>
<dbReference type="Proteomes" id="UP000388235">
    <property type="component" value="Chromosome"/>
</dbReference>
<evidence type="ECO:0000313" key="3">
    <source>
        <dbReference type="Proteomes" id="UP000388235"/>
    </source>
</evidence>
<dbReference type="GO" id="GO:0005829">
    <property type="term" value="C:cytosol"/>
    <property type="evidence" value="ECO:0007669"/>
    <property type="project" value="TreeGrafter"/>
</dbReference>